<dbReference type="RefSeq" id="WP_275650706.1">
    <property type="nucleotide sequence ID" value="NZ_JARFVA010000008.1"/>
</dbReference>
<organism evidence="1 2">
    <name type="scientific">Flagellimonas okinawensis</name>
    <dbReference type="NCBI Taxonomy" id="3031324"/>
    <lineage>
        <taxon>Bacteria</taxon>
        <taxon>Pseudomonadati</taxon>
        <taxon>Bacteroidota</taxon>
        <taxon>Flavobacteriia</taxon>
        <taxon>Flavobacteriales</taxon>
        <taxon>Flavobacteriaceae</taxon>
        <taxon>Flagellimonas</taxon>
    </lineage>
</organism>
<sequence>MRFAKLPNGKYDLQFMELADGKFFAVDRPLKVVEKNKHVKGRRKQNELKLNIDFQMNITAKWELVVFDQDKIAENEFKSFKEDKRVRATYMQRYDPEFWKGYTIMEPNQAIRGFIAEEK</sequence>
<accession>A0ABT5XSR0</accession>
<protein>
    <submittedName>
        <fullName evidence="1">Uncharacterized protein</fullName>
    </submittedName>
</protein>
<evidence type="ECO:0000313" key="1">
    <source>
        <dbReference type="EMBL" id="MDF0708916.1"/>
    </source>
</evidence>
<name>A0ABT5XSR0_9FLAO</name>
<evidence type="ECO:0000313" key="2">
    <source>
        <dbReference type="Proteomes" id="UP001217083"/>
    </source>
</evidence>
<dbReference type="Proteomes" id="UP001217083">
    <property type="component" value="Unassembled WGS sequence"/>
</dbReference>
<gene>
    <name evidence="1" type="ORF">PY091_16995</name>
</gene>
<comment type="caution">
    <text evidence="1">The sequence shown here is derived from an EMBL/GenBank/DDBJ whole genome shotgun (WGS) entry which is preliminary data.</text>
</comment>
<keyword evidence="2" id="KW-1185">Reference proteome</keyword>
<dbReference type="EMBL" id="JARFVA010000008">
    <property type="protein sequence ID" value="MDF0708916.1"/>
    <property type="molecule type" value="Genomic_DNA"/>
</dbReference>
<reference evidence="1 2" key="1">
    <citation type="submission" date="2023-03" db="EMBL/GenBank/DDBJ databases">
        <title>Muricauda XX sp. nov. and Muricauda XXX sp. nov., two novel species isolated from Okinawa Trough.</title>
        <authorList>
            <person name="Cao W."/>
            <person name="Deng X."/>
        </authorList>
    </citation>
    <scope>NUCLEOTIDE SEQUENCE [LARGE SCALE GENOMIC DNA]</scope>
    <source>
        <strain evidence="1 2">81s02</strain>
    </source>
</reference>
<proteinExistence type="predicted"/>